<dbReference type="PIRSF" id="PIRSF028200">
    <property type="entry name" value="UCP028200"/>
    <property type="match status" value="1"/>
</dbReference>
<protein>
    <recommendedName>
        <fullName evidence="3">Lipoprotein</fullName>
    </recommendedName>
</protein>
<comment type="caution">
    <text evidence="1">The sequence shown here is derived from an EMBL/GenBank/DDBJ whole genome shotgun (WGS) entry which is preliminary data.</text>
</comment>
<accession>A0A4Y3HXQ6</accession>
<dbReference type="EMBL" id="BJLF01000014">
    <property type="protein sequence ID" value="GEA51959.1"/>
    <property type="molecule type" value="Genomic_DNA"/>
</dbReference>
<name>A0A4Y3HXQ6_9VIBR</name>
<keyword evidence="2" id="KW-1185">Reference proteome</keyword>
<organism evidence="1 2">
    <name type="scientific">Vibrio inusitatus NBRC 102082</name>
    <dbReference type="NCBI Taxonomy" id="1219070"/>
    <lineage>
        <taxon>Bacteria</taxon>
        <taxon>Pseudomonadati</taxon>
        <taxon>Pseudomonadota</taxon>
        <taxon>Gammaproteobacteria</taxon>
        <taxon>Vibrionales</taxon>
        <taxon>Vibrionaceae</taxon>
        <taxon>Vibrio</taxon>
    </lineage>
</organism>
<evidence type="ECO:0000313" key="1">
    <source>
        <dbReference type="EMBL" id="GEA51959.1"/>
    </source>
</evidence>
<dbReference type="OrthoDB" id="5767052at2"/>
<dbReference type="Proteomes" id="UP000318717">
    <property type="component" value="Unassembled WGS sequence"/>
</dbReference>
<evidence type="ECO:0000313" key="2">
    <source>
        <dbReference type="Proteomes" id="UP000318717"/>
    </source>
</evidence>
<evidence type="ECO:0008006" key="3">
    <source>
        <dbReference type="Google" id="ProtNLM"/>
    </source>
</evidence>
<dbReference type="InterPro" id="IPR016875">
    <property type="entry name" value="UCP028200"/>
</dbReference>
<dbReference type="Pfam" id="PF19795">
    <property type="entry name" value="DUF6279"/>
    <property type="match status" value="1"/>
</dbReference>
<gene>
    <name evidence="1" type="ORF">VIN01S_27630</name>
</gene>
<proteinExistence type="predicted"/>
<reference evidence="1 2" key="1">
    <citation type="submission" date="2019-06" db="EMBL/GenBank/DDBJ databases">
        <title>Whole genome shotgun sequence of Vibrio inusitatus NBRC 102082.</title>
        <authorList>
            <person name="Hosoyama A."/>
            <person name="Uohara A."/>
            <person name="Ohji S."/>
            <person name="Ichikawa N."/>
        </authorList>
    </citation>
    <scope>NUCLEOTIDE SEQUENCE [LARGE SCALE GENOMIC DNA]</scope>
    <source>
        <strain evidence="1 2">NBRC 102082</strain>
    </source>
</reference>
<sequence>MQQLTSMIMQKQRWLKTLLASVLILALTACTAKLMYRNLDWAVLEFIEDYVTLDGDQEEILELQLNQFTQWHKTEELPRYEAQLRSLYDTDLSLVDEEFLIEQHQIFRTHIKRLANEITPELYSLSHSMSKEQIDEFLLNLTEQHNDYSEKYSQMSEREARVRYKERIEKILRRWLGTLSIEQKSIAYQWSSSIERTHQDWAAYRVETRDRVKTMFARRDDPFFYQEELTTLINNPEQGYSNELKGKLERNRALANQSILAILSTASVEQKQHFKQEVADWLELVQELQSD</sequence>
<dbReference type="AlphaFoldDB" id="A0A4Y3HXQ6"/>